<accession>A0ABT3TXK0</accession>
<comment type="caution">
    <text evidence="2">The sequence shown here is derived from an EMBL/GenBank/DDBJ whole genome shotgun (WGS) entry which is preliminary data.</text>
</comment>
<feature type="chain" id="PRO_5047333511" evidence="1">
    <location>
        <begin position="24"/>
        <end position="490"/>
    </location>
</feature>
<dbReference type="RefSeq" id="WP_266599485.1">
    <property type="nucleotide sequence ID" value="NZ_JAPHNL010000116.1"/>
</dbReference>
<sequence length="490" mass="51301">MRHRTTMLLATAAVVVLATPALAASRPSLSTVSGPSPYADCTLGGPGTNYTGAEVEPFVAVNPADHKNLVGAWQQDRWRDGGAHGLVAGSSTDGGKTWTTTPLPFSACAPGGPRYTRASDAWVSIGPDGTVYANAISFDETDNDNGVFAATSTDGGKTWKNLATVDEHTGTTQYFDDKNSITANPGEAGVAYSVWDTLVSPNANPYADAHASAYTGPGYFSRTTDGGKTWSKPKAIFPTGERSQTIGNRVVVDPRHPDTLYDFANWIVRPNTPNSEHDQLAFVKSTDGGATWSAPKAIADMNVVGVADPNTGAAVRTGDIIPEAAVGPDGSLHLVWQDAQFSGGAYDEIGYTTSRDGGATWSAPRRVNTPTGSPAFTPSVAVSSNGTVGVTYYDLRGLKPGDTTTVPTDYWFTSSSDGGRTWGGEKRLGTTFDMTAAPTAGGYFTGDYESLDTAGTTFVPFFVRTNCAPGSTTPCDTADRTDVYSATITP</sequence>
<keyword evidence="2" id="KW-0378">Hydrolase</keyword>
<gene>
    <name evidence="2" type="ORF">OFY01_13135</name>
</gene>
<dbReference type="Proteomes" id="UP001163064">
    <property type="component" value="Unassembled WGS sequence"/>
</dbReference>
<dbReference type="Gene3D" id="2.120.10.10">
    <property type="match status" value="3"/>
</dbReference>
<dbReference type="GO" id="GO:0016787">
    <property type="term" value="F:hydrolase activity"/>
    <property type="evidence" value="ECO:0007669"/>
    <property type="project" value="UniProtKB-KW"/>
</dbReference>
<dbReference type="CDD" id="cd15482">
    <property type="entry name" value="Sialidase_non-viral"/>
    <property type="match status" value="1"/>
</dbReference>
<proteinExistence type="predicted"/>
<protein>
    <submittedName>
        <fullName evidence="2">Glycoside hydrolase</fullName>
    </submittedName>
</protein>
<keyword evidence="3" id="KW-1185">Reference proteome</keyword>
<evidence type="ECO:0000256" key="1">
    <source>
        <dbReference type="SAM" id="SignalP"/>
    </source>
</evidence>
<evidence type="ECO:0000313" key="2">
    <source>
        <dbReference type="EMBL" id="MCX3060688.1"/>
    </source>
</evidence>
<evidence type="ECO:0000313" key="3">
    <source>
        <dbReference type="Proteomes" id="UP001163064"/>
    </source>
</evidence>
<keyword evidence="1" id="KW-0732">Signal</keyword>
<dbReference type="SUPFAM" id="SSF110296">
    <property type="entry name" value="Oligoxyloglucan reducing end-specific cellobiohydrolase"/>
    <property type="match status" value="2"/>
</dbReference>
<dbReference type="EMBL" id="JAPHNL010000116">
    <property type="protein sequence ID" value="MCX3060688.1"/>
    <property type="molecule type" value="Genomic_DNA"/>
</dbReference>
<feature type="signal peptide" evidence="1">
    <location>
        <begin position="1"/>
        <end position="23"/>
    </location>
</feature>
<organism evidence="2 3">
    <name type="scientific">Streptomyces beihaiensis</name>
    <dbReference type="NCBI Taxonomy" id="2984495"/>
    <lineage>
        <taxon>Bacteria</taxon>
        <taxon>Bacillati</taxon>
        <taxon>Actinomycetota</taxon>
        <taxon>Actinomycetes</taxon>
        <taxon>Kitasatosporales</taxon>
        <taxon>Streptomycetaceae</taxon>
        <taxon>Streptomyces</taxon>
    </lineage>
</organism>
<name>A0ABT3TXK0_9ACTN</name>
<reference evidence="2" key="1">
    <citation type="submission" date="2022-10" db="EMBL/GenBank/DDBJ databases">
        <title>Streptomyces beihaiensis sp. nov., a chitin degrading actinobacterium, isolated from shrimp pond soil.</title>
        <authorList>
            <person name="Xie J."/>
            <person name="Shen N."/>
        </authorList>
    </citation>
    <scope>NUCLEOTIDE SEQUENCE</scope>
    <source>
        <strain evidence="2">GXMU-J5</strain>
    </source>
</reference>